<dbReference type="GO" id="GO:0008270">
    <property type="term" value="F:zinc ion binding"/>
    <property type="evidence" value="ECO:0007669"/>
    <property type="project" value="UniProtKB-KW"/>
</dbReference>
<dbReference type="SUPFAM" id="SSF57850">
    <property type="entry name" value="RING/U-box"/>
    <property type="match status" value="1"/>
</dbReference>
<keyword evidence="3" id="KW-0862">Zinc</keyword>
<evidence type="ECO:0000256" key="5">
    <source>
        <dbReference type="SAM" id="Coils"/>
    </source>
</evidence>
<dbReference type="CDD" id="cd13733">
    <property type="entry name" value="SPRY_PRY_C-I_1"/>
    <property type="match status" value="1"/>
</dbReference>
<evidence type="ECO:0000313" key="9">
    <source>
        <dbReference type="Proteomes" id="UP000298787"/>
    </source>
</evidence>
<dbReference type="InterPro" id="IPR050143">
    <property type="entry name" value="TRIM/RBCC"/>
</dbReference>
<dbReference type="InterPro" id="IPR013320">
    <property type="entry name" value="ConA-like_dom_sf"/>
</dbReference>
<evidence type="ECO:0000259" key="6">
    <source>
        <dbReference type="PROSITE" id="PS50089"/>
    </source>
</evidence>
<dbReference type="STRING" id="240159.A0A4U5VYH8"/>
<protein>
    <submittedName>
        <fullName evidence="8">E3 ubiquitin-protein ligase TRIM21</fullName>
    </submittedName>
</protein>
<dbReference type="AlphaFoldDB" id="A0A4U5VYH8"/>
<dbReference type="InterPro" id="IPR003877">
    <property type="entry name" value="SPRY_dom"/>
</dbReference>
<keyword evidence="9" id="KW-1185">Reference proteome</keyword>
<dbReference type="InterPro" id="IPR058030">
    <property type="entry name" value="TRIM8/14/16/25/29/45/65_CC"/>
</dbReference>
<dbReference type="Proteomes" id="UP000298787">
    <property type="component" value="Chromosome 24"/>
</dbReference>
<sequence>MASTQASPSEICSLDKHLMCSICMDQFVDPVTTTCGHSFCKKCLDCNIRINDGTCPLCKAHQNRTPQVNIVLRDIIKQIKEMKDDDEYTGAPGEVACDVCTETRKLKAEKSCLVCLASYCSTHLENHSTTKRLKGHKLVEPVENLDERACLQHGRPLELYSRKKERCICVRCMDDSQEEVVSTEDEWDNKKAKLENTKTELQEKIEKRKTQVDEINASLKICKDEIETEWWDIEGVFTAVIAIVEKAQAEALQPLKDRRRASYPSLQDVDIKDWTKVEFDTSLAFGTMRKTTTTLLEEIQQKLEKLTSIELKRVPKFTVDVKLDPNTAHQRLLLSDDGKEVKDGGEDKEVDDSSERFDLFASILGLNKLTSGKSYWEVEVSNKTGWDLGVARGDANRKGKLSLNPDNGYWVTVHYENEKYAALTAPPVRLTQKDKPEKVGVFVDYEEGLVSFYNVTAQSHIYSFIECSFSDKIFPYFSPHVKQDEKNADPLIICTVKPCVQDVDRS</sequence>
<organism evidence="8 9">
    <name type="scientific">Collichthys lucidus</name>
    <name type="common">Big head croaker</name>
    <name type="synonym">Sciaena lucida</name>
    <dbReference type="NCBI Taxonomy" id="240159"/>
    <lineage>
        <taxon>Eukaryota</taxon>
        <taxon>Metazoa</taxon>
        <taxon>Chordata</taxon>
        <taxon>Craniata</taxon>
        <taxon>Vertebrata</taxon>
        <taxon>Euteleostomi</taxon>
        <taxon>Actinopterygii</taxon>
        <taxon>Neopterygii</taxon>
        <taxon>Teleostei</taxon>
        <taxon>Neoteleostei</taxon>
        <taxon>Acanthomorphata</taxon>
        <taxon>Eupercaria</taxon>
        <taxon>Sciaenidae</taxon>
        <taxon>Collichthys</taxon>
    </lineage>
</organism>
<dbReference type="PROSITE" id="PS50089">
    <property type="entry name" value="ZF_RING_2"/>
    <property type="match status" value="1"/>
</dbReference>
<dbReference type="Pfam" id="PF25600">
    <property type="entry name" value="TRIM_CC"/>
    <property type="match status" value="1"/>
</dbReference>
<dbReference type="Gene3D" id="2.60.120.920">
    <property type="match status" value="1"/>
</dbReference>
<proteinExistence type="predicted"/>
<keyword evidence="2 4" id="KW-0863">Zinc-finger</keyword>
<evidence type="ECO:0000256" key="4">
    <source>
        <dbReference type="PROSITE-ProRule" id="PRU00175"/>
    </source>
</evidence>
<evidence type="ECO:0000259" key="7">
    <source>
        <dbReference type="PROSITE" id="PS50188"/>
    </source>
</evidence>
<dbReference type="PROSITE" id="PS50188">
    <property type="entry name" value="B302_SPRY"/>
    <property type="match status" value="1"/>
</dbReference>
<dbReference type="Gene3D" id="4.10.830.40">
    <property type="match status" value="1"/>
</dbReference>
<dbReference type="InterPro" id="IPR017907">
    <property type="entry name" value="Znf_RING_CS"/>
</dbReference>
<name>A0A4U5VYH8_COLLU</name>
<feature type="domain" description="B30.2/SPRY" evidence="7">
    <location>
        <begin position="301"/>
        <end position="498"/>
    </location>
</feature>
<dbReference type="EMBL" id="CM014101">
    <property type="protein sequence ID" value="TKS93180.1"/>
    <property type="molecule type" value="Genomic_DNA"/>
</dbReference>
<evidence type="ECO:0000313" key="8">
    <source>
        <dbReference type="EMBL" id="TKS93180.1"/>
    </source>
</evidence>
<dbReference type="InterPro" id="IPR013083">
    <property type="entry name" value="Znf_RING/FYVE/PHD"/>
</dbReference>
<keyword evidence="1" id="KW-0479">Metal-binding</keyword>
<feature type="domain" description="RING-type" evidence="6">
    <location>
        <begin position="20"/>
        <end position="59"/>
    </location>
</feature>
<dbReference type="PRINTS" id="PR01407">
    <property type="entry name" value="BUTYPHLNCDUF"/>
</dbReference>
<evidence type="ECO:0000256" key="3">
    <source>
        <dbReference type="ARBA" id="ARBA00022833"/>
    </source>
</evidence>
<evidence type="ECO:0000256" key="1">
    <source>
        <dbReference type="ARBA" id="ARBA00022723"/>
    </source>
</evidence>
<dbReference type="Gene3D" id="3.30.160.60">
    <property type="entry name" value="Classic Zinc Finger"/>
    <property type="match status" value="1"/>
</dbReference>
<dbReference type="SMART" id="SM00589">
    <property type="entry name" value="PRY"/>
    <property type="match status" value="1"/>
</dbReference>
<accession>A0A4U5VYH8</accession>
<gene>
    <name evidence="8" type="ORF">D9C73_026833</name>
</gene>
<reference evidence="8 9" key="1">
    <citation type="submission" date="2019-01" db="EMBL/GenBank/DDBJ databases">
        <title>Genome Assembly of Collichthys lucidus.</title>
        <authorList>
            <person name="Cai M."/>
            <person name="Xiao S."/>
        </authorList>
    </citation>
    <scope>NUCLEOTIDE SEQUENCE [LARGE SCALE GENOMIC DNA]</scope>
    <source>
        <strain evidence="8">JT15FE1705JMU</strain>
        <tissue evidence="8">Muscle</tissue>
    </source>
</reference>
<dbReference type="InterPro" id="IPR043136">
    <property type="entry name" value="B30.2/SPRY_sf"/>
</dbReference>
<keyword evidence="5" id="KW-0175">Coiled coil</keyword>
<dbReference type="SUPFAM" id="SSF49899">
    <property type="entry name" value="Concanavalin A-like lectins/glucanases"/>
    <property type="match status" value="1"/>
</dbReference>
<dbReference type="InterPro" id="IPR003879">
    <property type="entry name" value="Butyrophylin_SPRY"/>
</dbReference>
<dbReference type="SMART" id="SM00449">
    <property type="entry name" value="SPRY"/>
    <property type="match status" value="1"/>
</dbReference>
<dbReference type="InterPro" id="IPR006574">
    <property type="entry name" value="PRY"/>
</dbReference>
<dbReference type="SMART" id="SM00184">
    <property type="entry name" value="RING"/>
    <property type="match status" value="1"/>
</dbReference>
<dbReference type="Pfam" id="PF13765">
    <property type="entry name" value="PRY"/>
    <property type="match status" value="1"/>
</dbReference>
<dbReference type="PROSITE" id="PS00518">
    <property type="entry name" value="ZF_RING_1"/>
    <property type="match status" value="1"/>
</dbReference>
<dbReference type="PANTHER" id="PTHR24103">
    <property type="entry name" value="E3 UBIQUITIN-PROTEIN LIGASE TRIM"/>
    <property type="match status" value="1"/>
</dbReference>
<evidence type="ECO:0000256" key="2">
    <source>
        <dbReference type="ARBA" id="ARBA00022771"/>
    </source>
</evidence>
<dbReference type="InterPro" id="IPR001841">
    <property type="entry name" value="Znf_RING"/>
</dbReference>
<dbReference type="Gene3D" id="3.30.40.10">
    <property type="entry name" value="Zinc/RING finger domain, C3HC4 (zinc finger)"/>
    <property type="match status" value="1"/>
</dbReference>
<dbReference type="CDD" id="cd19802">
    <property type="entry name" value="Bbox1_TRIM8-like"/>
    <property type="match status" value="1"/>
</dbReference>
<dbReference type="FunFam" id="2.60.120.920:FF:000004">
    <property type="entry name" value="Butyrophilin subfamily 1 member A1"/>
    <property type="match status" value="1"/>
</dbReference>
<dbReference type="Pfam" id="PF00622">
    <property type="entry name" value="SPRY"/>
    <property type="match status" value="1"/>
</dbReference>
<feature type="coiled-coil region" evidence="5">
    <location>
        <begin position="184"/>
        <end position="218"/>
    </location>
</feature>
<dbReference type="InterPro" id="IPR001870">
    <property type="entry name" value="B30.2/SPRY"/>
</dbReference>
<dbReference type="Pfam" id="PF13923">
    <property type="entry name" value="zf-C3HC4_2"/>
    <property type="match status" value="1"/>
</dbReference>
<dbReference type="SUPFAM" id="SSF57845">
    <property type="entry name" value="B-box zinc-binding domain"/>
    <property type="match status" value="1"/>
</dbReference>